<evidence type="ECO:0000313" key="3">
    <source>
        <dbReference type="Proteomes" id="UP000030752"/>
    </source>
</evidence>
<dbReference type="InterPro" id="IPR029058">
    <property type="entry name" value="AB_hydrolase_fold"/>
</dbReference>
<dbReference type="SUPFAM" id="SSF53474">
    <property type="entry name" value="alpha/beta-Hydrolases"/>
    <property type="match status" value="1"/>
</dbReference>
<organism evidence="2 3">
    <name type="scientific">Cyphellophora europaea (strain CBS 101466)</name>
    <name type="common">Phialophora europaea</name>
    <dbReference type="NCBI Taxonomy" id="1220924"/>
    <lineage>
        <taxon>Eukaryota</taxon>
        <taxon>Fungi</taxon>
        <taxon>Dikarya</taxon>
        <taxon>Ascomycota</taxon>
        <taxon>Pezizomycotina</taxon>
        <taxon>Eurotiomycetes</taxon>
        <taxon>Chaetothyriomycetidae</taxon>
        <taxon>Chaetothyriales</taxon>
        <taxon>Cyphellophoraceae</taxon>
        <taxon>Cyphellophora</taxon>
    </lineage>
</organism>
<dbReference type="GO" id="GO:0043531">
    <property type="term" value="F:ADP binding"/>
    <property type="evidence" value="ECO:0007669"/>
    <property type="project" value="InterPro"/>
</dbReference>
<dbReference type="RefSeq" id="XP_008713775.1">
    <property type="nucleotide sequence ID" value="XM_008715553.1"/>
</dbReference>
<feature type="domain" description="NB-ARC" evidence="1">
    <location>
        <begin position="373"/>
        <end position="528"/>
    </location>
</feature>
<dbReference type="Gene3D" id="3.40.50.300">
    <property type="entry name" value="P-loop containing nucleotide triphosphate hydrolases"/>
    <property type="match status" value="1"/>
</dbReference>
<dbReference type="GeneID" id="19978223"/>
<keyword evidence="3" id="KW-1185">Reference proteome</keyword>
<dbReference type="SUPFAM" id="SSF52540">
    <property type="entry name" value="P-loop containing nucleoside triphosphate hydrolases"/>
    <property type="match status" value="1"/>
</dbReference>
<dbReference type="Gene3D" id="3.40.50.1820">
    <property type="entry name" value="alpha/beta hydrolase"/>
    <property type="match status" value="1"/>
</dbReference>
<dbReference type="InterPro" id="IPR027417">
    <property type="entry name" value="P-loop_NTPase"/>
</dbReference>
<name>W2S7X4_CYPE1</name>
<dbReference type="InParanoid" id="W2S7X4"/>
<protein>
    <recommendedName>
        <fullName evidence="1">NB-ARC domain-containing protein</fullName>
    </recommendedName>
</protein>
<dbReference type="PANTHER" id="PTHR48182:SF3">
    <property type="entry name" value="DUF676 DOMAIN-CONTAINING PROTEIN"/>
    <property type="match status" value="1"/>
</dbReference>
<dbReference type="Proteomes" id="UP000030752">
    <property type="component" value="Unassembled WGS sequence"/>
</dbReference>
<accession>W2S7X4</accession>
<evidence type="ECO:0000313" key="2">
    <source>
        <dbReference type="EMBL" id="ETN44019.1"/>
    </source>
</evidence>
<dbReference type="OrthoDB" id="5086500at2759"/>
<dbReference type="InterPro" id="IPR052374">
    <property type="entry name" value="SERAC1"/>
</dbReference>
<sequence>MSRALMIVLSTGLLGLLMLLGYVCITRHIPSRRDRRQRPQARWGLVEFRRADLGTQLRADGVDVVFVHGLGANPDTTWTATLPPTKPAIPDEHDKTQERVCWVTNLWIDDIPAEVRRKTRIFFYNHDSGWRRDGVQGRLSTLAGRMLHELRGMPQGSARALVFVAHSYGGLLVKQALVEANTLGVEFELIRQRTKGILFLGTPHRGSNFTTLGTLVASCLRPIGADSSILRELDYDSTYLHDLHTHFVRVVKHERDAFTQVLNVFEQRPTVMVRCGTLQWAQLVVRESSATYTGTQYVQNVSVAVDHSGLNKFAARTDEGYQTLRNMLRDLLPPQLPPIEIRPISRAPMYTERYELSREIEQHLWPLTDGDDDGFRALVIYGVGGVGKTQLTLQYIKEHRHRYNPVLWLDASTMHSLRHSFQVAATALKLSDEPSPTDQEGPLSRSPLVSRVREWLADRDEGDARWLVVVDNADEVGHDLKAIIPRGRRGHVIVTSQTQQSSQLFEVRPARLLVDSMQSSEAYTLLVKRMRVKSRHVSAENGELVDAIAQRMGCLALAVDMAGAVLADEIDRAHGGSPDLIPVETVHKVLQQYLQDFDAHRDDMLRYSQRDELSDYQKTVWTLWDTSFGALQKAGHSRALEYLILMAHLDSGTAHHELFRLASVGWEAMVRRMAINVNNLVPDWLQTMLQVRDGEWDDFHYRRAVKLLERYVLVQQTKEEWPGTTMHRMIQWRAQKAGEEDGGGWRGWVWAAAIPTALGRQHKRDGNGPW</sequence>
<dbReference type="HOGENOM" id="CLU_000288_125_13_1"/>
<proteinExistence type="predicted"/>
<dbReference type="VEuPathDB" id="FungiDB:HMPREF1541_10884"/>
<reference evidence="2 3" key="1">
    <citation type="submission" date="2013-03" db="EMBL/GenBank/DDBJ databases">
        <title>The Genome Sequence of Phialophora europaea CBS 101466.</title>
        <authorList>
            <consortium name="The Broad Institute Genomics Platform"/>
            <person name="Cuomo C."/>
            <person name="de Hoog S."/>
            <person name="Gorbushina A."/>
            <person name="Walker B."/>
            <person name="Young S.K."/>
            <person name="Zeng Q."/>
            <person name="Gargeya S."/>
            <person name="Fitzgerald M."/>
            <person name="Haas B."/>
            <person name="Abouelleil A."/>
            <person name="Allen A.W."/>
            <person name="Alvarado L."/>
            <person name="Arachchi H.M."/>
            <person name="Berlin A.M."/>
            <person name="Chapman S.B."/>
            <person name="Gainer-Dewar J."/>
            <person name="Goldberg J."/>
            <person name="Griggs A."/>
            <person name="Gujja S."/>
            <person name="Hansen M."/>
            <person name="Howarth C."/>
            <person name="Imamovic A."/>
            <person name="Ireland A."/>
            <person name="Larimer J."/>
            <person name="McCowan C."/>
            <person name="Murphy C."/>
            <person name="Pearson M."/>
            <person name="Poon T.W."/>
            <person name="Priest M."/>
            <person name="Roberts A."/>
            <person name="Saif S."/>
            <person name="Shea T."/>
            <person name="Sisk P."/>
            <person name="Sykes S."/>
            <person name="Wortman J."/>
            <person name="Nusbaum C."/>
            <person name="Birren B."/>
        </authorList>
    </citation>
    <scope>NUCLEOTIDE SEQUENCE [LARGE SCALE GENOMIC DNA]</scope>
    <source>
        <strain evidence="2 3">CBS 101466</strain>
    </source>
</reference>
<gene>
    <name evidence="2" type="ORF">HMPREF1541_10884</name>
</gene>
<dbReference type="PANTHER" id="PTHR48182">
    <property type="entry name" value="PROTEIN SERAC1"/>
    <property type="match status" value="1"/>
</dbReference>
<dbReference type="EMBL" id="KB822716">
    <property type="protein sequence ID" value="ETN44019.1"/>
    <property type="molecule type" value="Genomic_DNA"/>
</dbReference>
<dbReference type="eggNOG" id="KOG2029">
    <property type="taxonomic scope" value="Eukaryota"/>
</dbReference>
<dbReference type="InterPro" id="IPR002182">
    <property type="entry name" value="NB-ARC"/>
</dbReference>
<dbReference type="Pfam" id="PF00931">
    <property type="entry name" value="NB-ARC"/>
    <property type="match status" value="1"/>
</dbReference>
<dbReference type="AlphaFoldDB" id="W2S7X4"/>
<evidence type="ECO:0000259" key="1">
    <source>
        <dbReference type="Pfam" id="PF00931"/>
    </source>
</evidence>